<sequence length="447" mass="49970">MPTFLAQNILGSKIGGRPLPLVPKKGRERRVKKDPESWVPKDKVIGGYVMNCTSVKKDNVVVPEAATVSVDKTVKMFDLSALKTVGAATVSVDTTSDEDNMSVHTAIEAETEPSVPEKVAEPTEELLEWTVVRNLGDDTKFLSKSIVTVEDYIKKQASFKNAGTEDSDDHFGFQIPNLGKSLIQGTYLSKSGFIKVGGKAHSVFVDRINFPCALEILFDDRNIRHIRHNGIAYITFDSLPSKIADQLVAARVAFNHLNASAPIYIANSKKYNTKFTLSRNWEITLQNDAYEVVLTSEDIINGKEIDTLVTNENCRQTLKMALKKPLREPCSPRNKRFLPSCDFRANENEMKIVATKVTGTVKYYSFEHNVGFITRDDGKDDIYVHQKRIVKSSLTPWERYLVAGEKVEFDVGQYTMGDPEAVNVTGPDGSEVEGDYVLVQRKHFPRP</sequence>
<organism evidence="2 3">
    <name type="scientific">Panagrellus redivivus</name>
    <name type="common">Microworm</name>
    <dbReference type="NCBI Taxonomy" id="6233"/>
    <lineage>
        <taxon>Eukaryota</taxon>
        <taxon>Metazoa</taxon>
        <taxon>Ecdysozoa</taxon>
        <taxon>Nematoda</taxon>
        <taxon>Chromadorea</taxon>
        <taxon>Rhabditida</taxon>
        <taxon>Tylenchina</taxon>
        <taxon>Panagrolaimomorpha</taxon>
        <taxon>Panagrolaimoidea</taxon>
        <taxon>Panagrolaimidae</taxon>
        <taxon>Panagrellus</taxon>
    </lineage>
</organism>
<reference evidence="3" key="2">
    <citation type="submission" date="2020-10" db="UniProtKB">
        <authorList>
            <consortium name="WormBaseParasite"/>
        </authorList>
    </citation>
    <scope>IDENTIFICATION</scope>
</reference>
<dbReference type="PRINTS" id="PR00050">
    <property type="entry name" value="COLDSHOCK"/>
</dbReference>
<dbReference type="PROSITE" id="PS51857">
    <property type="entry name" value="CSD_2"/>
    <property type="match status" value="1"/>
</dbReference>
<name>A0A7E4VWD3_PANRE</name>
<dbReference type="PANTHER" id="PTHR11544">
    <property type="entry name" value="COLD SHOCK DOMAIN CONTAINING PROTEINS"/>
    <property type="match status" value="1"/>
</dbReference>
<proteinExistence type="predicted"/>
<dbReference type="Gene3D" id="2.40.50.140">
    <property type="entry name" value="Nucleic acid-binding proteins"/>
    <property type="match status" value="1"/>
</dbReference>
<dbReference type="WBParaSite" id="Pan_g4321.t1">
    <property type="protein sequence ID" value="Pan_g4321.t1"/>
    <property type="gene ID" value="Pan_g4321"/>
</dbReference>
<evidence type="ECO:0000313" key="2">
    <source>
        <dbReference type="Proteomes" id="UP000492821"/>
    </source>
</evidence>
<evidence type="ECO:0000259" key="1">
    <source>
        <dbReference type="PROSITE" id="PS51857"/>
    </source>
</evidence>
<dbReference type="SMART" id="SM00357">
    <property type="entry name" value="CSP"/>
    <property type="match status" value="1"/>
</dbReference>
<dbReference type="AlphaFoldDB" id="A0A7E4VWD3"/>
<accession>A0A7E4VWD3</accession>
<dbReference type="Proteomes" id="UP000492821">
    <property type="component" value="Unassembled WGS sequence"/>
</dbReference>
<protein>
    <submittedName>
        <fullName evidence="3">CSD domain-containing protein</fullName>
    </submittedName>
</protein>
<dbReference type="InterPro" id="IPR012340">
    <property type="entry name" value="NA-bd_OB-fold"/>
</dbReference>
<dbReference type="Pfam" id="PF00313">
    <property type="entry name" value="CSD"/>
    <property type="match status" value="1"/>
</dbReference>
<dbReference type="InterPro" id="IPR002059">
    <property type="entry name" value="CSP_DNA-bd"/>
</dbReference>
<dbReference type="InterPro" id="IPR011129">
    <property type="entry name" value="CSD"/>
</dbReference>
<dbReference type="SUPFAM" id="SSF50249">
    <property type="entry name" value="Nucleic acid-binding proteins"/>
    <property type="match status" value="1"/>
</dbReference>
<dbReference type="InterPro" id="IPR050181">
    <property type="entry name" value="Cold_shock_domain"/>
</dbReference>
<evidence type="ECO:0000313" key="3">
    <source>
        <dbReference type="WBParaSite" id="Pan_g4321.t1"/>
    </source>
</evidence>
<dbReference type="GO" id="GO:0003676">
    <property type="term" value="F:nucleic acid binding"/>
    <property type="evidence" value="ECO:0007669"/>
    <property type="project" value="InterPro"/>
</dbReference>
<keyword evidence="2" id="KW-1185">Reference proteome</keyword>
<reference evidence="2" key="1">
    <citation type="journal article" date="2013" name="Genetics">
        <title>The draft genome and transcriptome of Panagrellus redivivus are shaped by the harsh demands of a free-living lifestyle.</title>
        <authorList>
            <person name="Srinivasan J."/>
            <person name="Dillman A.R."/>
            <person name="Macchietto M.G."/>
            <person name="Heikkinen L."/>
            <person name="Lakso M."/>
            <person name="Fracchia K.M."/>
            <person name="Antoshechkin I."/>
            <person name="Mortazavi A."/>
            <person name="Wong G."/>
            <person name="Sternberg P.W."/>
        </authorList>
    </citation>
    <scope>NUCLEOTIDE SEQUENCE [LARGE SCALE GENOMIC DNA]</scope>
    <source>
        <strain evidence="2">MT8872</strain>
    </source>
</reference>
<feature type="domain" description="CSD" evidence="1">
    <location>
        <begin position="356"/>
        <end position="426"/>
    </location>
</feature>